<name>A0A2H0YYG3_9BACT</name>
<accession>A0A2H0YYG3</accession>
<dbReference type="PROSITE" id="PS50206">
    <property type="entry name" value="RHODANESE_3"/>
    <property type="match status" value="1"/>
</dbReference>
<dbReference type="Pfam" id="PF00581">
    <property type="entry name" value="Rhodanese"/>
    <property type="match status" value="1"/>
</dbReference>
<dbReference type="InterPro" id="IPR036873">
    <property type="entry name" value="Rhodanese-like_dom_sf"/>
</dbReference>
<dbReference type="EMBL" id="PEXT01000014">
    <property type="protein sequence ID" value="PIS43538.1"/>
    <property type="molecule type" value="Genomic_DNA"/>
</dbReference>
<evidence type="ECO:0000259" key="1">
    <source>
        <dbReference type="PROSITE" id="PS50206"/>
    </source>
</evidence>
<dbReference type="PANTHER" id="PTHR43031">
    <property type="entry name" value="FAD-DEPENDENT OXIDOREDUCTASE"/>
    <property type="match status" value="1"/>
</dbReference>
<dbReference type="InterPro" id="IPR050229">
    <property type="entry name" value="GlpE_sulfurtransferase"/>
</dbReference>
<evidence type="ECO:0000313" key="3">
    <source>
        <dbReference type="Proteomes" id="UP000228687"/>
    </source>
</evidence>
<dbReference type="SUPFAM" id="SSF52821">
    <property type="entry name" value="Rhodanese/Cell cycle control phosphatase"/>
    <property type="match status" value="1"/>
</dbReference>
<proteinExistence type="predicted"/>
<organism evidence="2 3">
    <name type="scientific">Candidatus Kaiserbacteria bacterium CG08_land_8_20_14_0_20_50_21</name>
    <dbReference type="NCBI Taxonomy" id="1974604"/>
    <lineage>
        <taxon>Bacteria</taxon>
        <taxon>Candidatus Kaiseribacteriota</taxon>
    </lineage>
</organism>
<dbReference type="PANTHER" id="PTHR43031:SF1">
    <property type="entry name" value="PYRIDINE NUCLEOTIDE-DISULPHIDE OXIDOREDUCTASE"/>
    <property type="match status" value="1"/>
</dbReference>
<reference evidence="3" key="1">
    <citation type="submission" date="2017-09" db="EMBL/GenBank/DDBJ databases">
        <title>Depth-based differentiation of microbial function through sediment-hosted aquifers and enrichment of novel symbionts in the deep terrestrial subsurface.</title>
        <authorList>
            <person name="Probst A.J."/>
            <person name="Ladd B."/>
            <person name="Jarett J.K."/>
            <person name="Geller-Mcgrath D.E."/>
            <person name="Sieber C.M.K."/>
            <person name="Emerson J.B."/>
            <person name="Anantharaman K."/>
            <person name="Thomas B.C."/>
            <person name="Malmstrom R."/>
            <person name="Stieglmeier M."/>
            <person name="Klingl A."/>
            <person name="Woyke T."/>
            <person name="Ryan C.M."/>
            <person name="Banfield J.F."/>
        </authorList>
    </citation>
    <scope>NUCLEOTIDE SEQUENCE [LARGE SCALE GENOMIC DNA]</scope>
</reference>
<protein>
    <submittedName>
        <fullName evidence="2">Rhodanese-like domain-containing protein</fullName>
    </submittedName>
</protein>
<comment type="caution">
    <text evidence="2">The sequence shown here is derived from an EMBL/GenBank/DDBJ whole genome shotgun (WGS) entry which is preliminary data.</text>
</comment>
<dbReference type="InterPro" id="IPR001763">
    <property type="entry name" value="Rhodanese-like_dom"/>
</dbReference>
<dbReference type="Gene3D" id="3.40.250.10">
    <property type="entry name" value="Rhodanese-like domain"/>
    <property type="match status" value="1"/>
</dbReference>
<dbReference type="AlphaFoldDB" id="A0A2H0YYG3"/>
<feature type="domain" description="Rhodanese" evidence="1">
    <location>
        <begin position="15"/>
        <end position="105"/>
    </location>
</feature>
<dbReference type="Proteomes" id="UP000228687">
    <property type="component" value="Unassembled WGS sequence"/>
</dbReference>
<gene>
    <name evidence="2" type="ORF">COT23_00745</name>
</gene>
<sequence>MNNEITVEEAENKIKEGEVCILDVRTSGERAKGYIEGSEHLDFRGGNFKSDIEKLDRSKTYIVYCASGIRSGTTVKLMQELGFSSCFSIIGGFNEWVKKEMKVMK</sequence>
<dbReference type="SMART" id="SM00450">
    <property type="entry name" value="RHOD"/>
    <property type="match status" value="1"/>
</dbReference>
<dbReference type="CDD" id="cd00158">
    <property type="entry name" value="RHOD"/>
    <property type="match status" value="1"/>
</dbReference>
<evidence type="ECO:0000313" key="2">
    <source>
        <dbReference type="EMBL" id="PIS43538.1"/>
    </source>
</evidence>